<reference evidence="2 3" key="1">
    <citation type="submission" date="2020-08" db="EMBL/GenBank/DDBJ databases">
        <title>Functional genomics of gut bacteria from endangered species of beetles.</title>
        <authorList>
            <person name="Carlos-Shanley C."/>
        </authorList>
    </citation>
    <scope>NUCLEOTIDE SEQUENCE [LARGE SCALE GENOMIC DNA]</scope>
    <source>
        <strain evidence="2 3">S00142</strain>
    </source>
</reference>
<dbReference type="InterPro" id="IPR025714">
    <property type="entry name" value="Methyltranfer_dom"/>
</dbReference>
<dbReference type="Proteomes" id="UP000561681">
    <property type="component" value="Unassembled WGS sequence"/>
</dbReference>
<dbReference type="EMBL" id="JACHLD010000010">
    <property type="protein sequence ID" value="MBB4804422.1"/>
    <property type="molecule type" value="Genomic_DNA"/>
</dbReference>
<dbReference type="Gene3D" id="3.40.50.150">
    <property type="entry name" value="Vaccinia Virus protein VP39"/>
    <property type="match status" value="1"/>
</dbReference>
<dbReference type="PANTHER" id="PTHR43861">
    <property type="entry name" value="TRANS-ACONITATE 2-METHYLTRANSFERASE-RELATED"/>
    <property type="match status" value="1"/>
</dbReference>
<comment type="caution">
    <text evidence="2">The sequence shown here is derived from an EMBL/GenBank/DDBJ whole genome shotgun (WGS) entry which is preliminary data.</text>
</comment>
<accession>A0A7W7NAE4</accession>
<evidence type="ECO:0000313" key="2">
    <source>
        <dbReference type="EMBL" id="MBB4804422.1"/>
    </source>
</evidence>
<dbReference type="InterPro" id="IPR029063">
    <property type="entry name" value="SAM-dependent_MTases_sf"/>
</dbReference>
<dbReference type="GO" id="GO:0032259">
    <property type="term" value="P:methylation"/>
    <property type="evidence" value="ECO:0007669"/>
    <property type="project" value="UniProtKB-KW"/>
</dbReference>
<gene>
    <name evidence="2" type="ORF">HNP37_004514</name>
</gene>
<dbReference type="AlphaFoldDB" id="A0A7W7NAE4"/>
<protein>
    <submittedName>
        <fullName evidence="2">Trans-aconitate 2-methyltransferase</fullName>
        <ecNumber evidence="2">2.1.1.144</ecNumber>
    </submittedName>
</protein>
<organism evidence="2 3">
    <name type="scientific">Flavobacterium nitrogenifigens</name>
    <dbReference type="NCBI Taxonomy" id="1617283"/>
    <lineage>
        <taxon>Bacteria</taxon>
        <taxon>Pseudomonadati</taxon>
        <taxon>Bacteroidota</taxon>
        <taxon>Flavobacteriia</taxon>
        <taxon>Flavobacteriales</taxon>
        <taxon>Flavobacteriaceae</taxon>
        <taxon>Flavobacterium</taxon>
    </lineage>
</organism>
<dbReference type="Pfam" id="PF13847">
    <property type="entry name" value="Methyltransf_31"/>
    <property type="match status" value="1"/>
</dbReference>
<name>A0A7W7NAE4_9FLAO</name>
<dbReference type="RefSeq" id="WP_184167599.1">
    <property type="nucleotide sequence ID" value="NZ_JACHLD010000010.1"/>
</dbReference>
<keyword evidence="3" id="KW-1185">Reference proteome</keyword>
<proteinExistence type="predicted"/>
<keyword evidence="2" id="KW-0489">Methyltransferase</keyword>
<sequence length="252" mass="29216">MTWDPKKYDEFKTERSKPFDDLVSHIVVEPNLKIIDLGCGTGELTKRLYDKLSNSSVLGIDNSAEMLAKAPTAKNLTFRELTILEQLKDETKWDVIFSNAALQWIDNHGELFPKIISRLNPGGQLAVQMPQQNENILNRILLNLVQEEPFASYLNNWTRPSPVLTLDEYAKIFFENGGKDLVIYEKVYPQISKSENDFFDFISGSALTVYEERLNKEQFEKLSIEFKSRINKYFPVVPSIYAFRRLILYARF</sequence>
<keyword evidence="2" id="KW-0808">Transferase</keyword>
<dbReference type="GO" id="GO:0030798">
    <property type="term" value="F:trans-aconitate 2-methyltransferase activity"/>
    <property type="evidence" value="ECO:0007669"/>
    <property type="project" value="UniProtKB-EC"/>
</dbReference>
<dbReference type="EC" id="2.1.1.144" evidence="2"/>
<dbReference type="CDD" id="cd02440">
    <property type="entry name" value="AdoMet_MTases"/>
    <property type="match status" value="1"/>
</dbReference>
<dbReference type="PANTHER" id="PTHR43861:SF1">
    <property type="entry name" value="TRANS-ACONITATE 2-METHYLTRANSFERASE"/>
    <property type="match status" value="1"/>
</dbReference>
<dbReference type="Gene3D" id="1.10.150.290">
    <property type="entry name" value="S-adenosyl-L-methionine-dependent methyltransferases"/>
    <property type="match status" value="1"/>
</dbReference>
<evidence type="ECO:0000259" key="1">
    <source>
        <dbReference type="Pfam" id="PF13847"/>
    </source>
</evidence>
<dbReference type="SUPFAM" id="SSF53335">
    <property type="entry name" value="S-adenosyl-L-methionine-dependent methyltransferases"/>
    <property type="match status" value="1"/>
</dbReference>
<feature type="domain" description="Methyltransferase" evidence="1">
    <location>
        <begin position="30"/>
        <end position="135"/>
    </location>
</feature>
<dbReference type="InterPro" id="IPR023149">
    <property type="entry name" value="Trans_acon_MeTrfase_C"/>
</dbReference>
<evidence type="ECO:0000313" key="3">
    <source>
        <dbReference type="Proteomes" id="UP000561681"/>
    </source>
</evidence>